<protein>
    <submittedName>
        <fullName evidence="10">Uncharacterized protein</fullName>
    </submittedName>
</protein>
<dbReference type="GO" id="GO:0000981">
    <property type="term" value="F:DNA-binding transcription factor activity, RNA polymerase II-specific"/>
    <property type="evidence" value="ECO:0007669"/>
    <property type="project" value="InterPro"/>
</dbReference>
<proteinExistence type="predicted"/>
<dbReference type="SUPFAM" id="SSF57701">
    <property type="entry name" value="Zn2/Cys6 DNA-binding domain"/>
    <property type="match status" value="1"/>
</dbReference>
<evidence type="ECO:0000256" key="3">
    <source>
        <dbReference type="ARBA" id="ARBA00023015"/>
    </source>
</evidence>
<gene>
    <name evidence="10" type="ORF">E1B28_005999</name>
</gene>
<dbReference type="PROSITE" id="PS00028">
    <property type="entry name" value="ZINC_FINGER_C2H2_1"/>
    <property type="match status" value="1"/>
</dbReference>
<feature type="domain" description="Zn(2)-C6 fungal-type" evidence="8">
    <location>
        <begin position="119"/>
        <end position="148"/>
    </location>
</feature>
<keyword evidence="5" id="KW-0539">Nucleus</keyword>
<dbReference type="GeneID" id="66075075"/>
<evidence type="ECO:0000256" key="7">
    <source>
        <dbReference type="SAM" id="MobiDB-lite"/>
    </source>
</evidence>
<dbReference type="PANTHER" id="PTHR47660:SF2">
    <property type="entry name" value="TRANSCRIPTION FACTOR WITH C2H2 AND ZN(2)-CYS(6) DNA BINDING DOMAIN (EUROFUNG)"/>
    <property type="match status" value="1"/>
</dbReference>
<keyword evidence="6" id="KW-0863">Zinc-finger</keyword>
<evidence type="ECO:0000256" key="6">
    <source>
        <dbReference type="PROSITE-ProRule" id="PRU00042"/>
    </source>
</evidence>
<dbReference type="SMART" id="SM00355">
    <property type="entry name" value="ZnF_C2H2"/>
    <property type="match status" value="2"/>
</dbReference>
<feature type="domain" description="C2H2-type" evidence="9">
    <location>
        <begin position="84"/>
        <end position="116"/>
    </location>
</feature>
<keyword evidence="4" id="KW-0804">Transcription</keyword>
<sequence length="321" mass="35915">MARASKLCLKRSQTPALIIAYIPHPHCNLLQLMTTFTQPVRTRSHRGNIPKLPQTKFCSFCPAKFTRTTHLNRHVRSHINQRHYRCDICGSEFTRSDLLSRHKKTCGNSQHIQRSRQKSCQACADSKIKCDLVYPCSKCISRGKVCVFVNDPEVSRMKKFTTNSNRDSTTTAPNTGDTDCLRASPASTLSTGSGSFTSGEQGPTDCSSSLDGVFEQIERSWHDADQEVYQPGYPGTQYSASQRFEHFESYHLPQGFPPFEPSFAAHHMQHQSCCGGLNRHLCGGACNSIPQTAEQPSLNKAWFYDNHVSPFSGSMPRPFMG</sequence>
<dbReference type="GO" id="GO:0008270">
    <property type="term" value="F:zinc ion binding"/>
    <property type="evidence" value="ECO:0007669"/>
    <property type="project" value="UniProtKB-KW"/>
</dbReference>
<dbReference type="CDD" id="cd00067">
    <property type="entry name" value="GAL4"/>
    <property type="match status" value="1"/>
</dbReference>
<dbReference type="EMBL" id="CM032183">
    <property type="protein sequence ID" value="KAG7095224.1"/>
    <property type="molecule type" value="Genomic_DNA"/>
</dbReference>
<comment type="caution">
    <text evidence="10">The sequence shown here is derived from an EMBL/GenBank/DDBJ whole genome shotgun (WGS) entry which is preliminary data.</text>
</comment>
<feature type="domain" description="C2H2-type" evidence="9">
    <location>
        <begin position="56"/>
        <end position="83"/>
    </location>
</feature>
<dbReference type="SUPFAM" id="SSF57667">
    <property type="entry name" value="beta-beta-alpha zinc fingers"/>
    <property type="match status" value="1"/>
</dbReference>
<name>A0A9P7UWA7_9AGAR</name>
<evidence type="ECO:0000256" key="4">
    <source>
        <dbReference type="ARBA" id="ARBA00023163"/>
    </source>
</evidence>
<dbReference type="Gene3D" id="4.10.240.10">
    <property type="entry name" value="Zn(2)-C6 fungal-type DNA-binding domain"/>
    <property type="match status" value="1"/>
</dbReference>
<accession>A0A9P7UWA7</accession>
<feature type="compositionally biased region" description="Low complexity" evidence="7">
    <location>
        <begin position="187"/>
        <end position="199"/>
    </location>
</feature>
<feature type="compositionally biased region" description="Polar residues" evidence="7">
    <location>
        <begin position="160"/>
        <end position="177"/>
    </location>
</feature>
<dbReference type="InterPro" id="IPR036864">
    <property type="entry name" value="Zn2-C6_fun-type_DNA-bd_sf"/>
</dbReference>
<keyword evidence="2" id="KW-0862">Zinc</keyword>
<feature type="region of interest" description="Disordered" evidence="7">
    <location>
        <begin position="159"/>
        <end position="208"/>
    </location>
</feature>
<dbReference type="InterPro" id="IPR001138">
    <property type="entry name" value="Zn2Cys6_DnaBD"/>
</dbReference>
<evidence type="ECO:0000259" key="8">
    <source>
        <dbReference type="PROSITE" id="PS50048"/>
    </source>
</evidence>
<dbReference type="PROSITE" id="PS00463">
    <property type="entry name" value="ZN2_CY6_FUNGAL_1"/>
    <property type="match status" value="1"/>
</dbReference>
<dbReference type="RefSeq" id="XP_043011694.1">
    <property type="nucleotide sequence ID" value="XM_043150605.1"/>
</dbReference>
<evidence type="ECO:0000259" key="9">
    <source>
        <dbReference type="PROSITE" id="PS50157"/>
    </source>
</evidence>
<dbReference type="AlphaFoldDB" id="A0A9P7UWA7"/>
<dbReference type="KEGG" id="more:E1B28_005999"/>
<dbReference type="Proteomes" id="UP001049176">
    <property type="component" value="Chromosome 3"/>
</dbReference>
<keyword evidence="3" id="KW-0805">Transcription regulation</keyword>
<evidence type="ECO:0000313" key="10">
    <source>
        <dbReference type="EMBL" id="KAG7095224.1"/>
    </source>
</evidence>
<keyword evidence="1" id="KW-0479">Metal-binding</keyword>
<evidence type="ECO:0000256" key="1">
    <source>
        <dbReference type="ARBA" id="ARBA00022723"/>
    </source>
</evidence>
<dbReference type="OrthoDB" id="1405595at2759"/>
<organism evidence="10 11">
    <name type="scientific">Marasmius oreades</name>
    <name type="common">fairy-ring Marasmius</name>
    <dbReference type="NCBI Taxonomy" id="181124"/>
    <lineage>
        <taxon>Eukaryota</taxon>
        <taxon>Fungi</taxon>
        <taxon>Dikarya</taxon>
        <taxon>Basidiomycota</taxon>
        <taxon>Agaricomycotina</taxon>
        <taxon>Agaricomycetes</taxon>
        <taxon>Agaricomycetidae</taxon>
        <taxon>Agaricales</taxon>
        <taxon>Marasmiineae</taxon>
        <taxon>Marasmiaceae</taxon>
        <taxon>Marasmius</taxon>
    </lineage>
</organism>
<dbReference type="Pfam" id="PF00172">
    <property type="entry name" value="Zn_clus"/>
    <property type="match status" value="1"/>
</dbReference>
<dbReference type="PROSITE" id="PS50157">
    <property type="entry name" value="ZINC_FINGER_C2H2_2"/>
    <property type="match status" value="2"/>
</dbReference>
<dbReference type="PANTHER" id="PTHR47660">
    <property type="entry name" value="TRANSCRIPTION FACTOR WITH C2H2 AND ZN(2)-CYS(6) DNA BINDING DOMAIN (EUROFUNG)-RELATED-RELATED"/>
    <property type="match status" value="1"/>
</dbReference>
<dbReference type="SMART" id="SM00066">
    <property type="entry name" value="GAL4"/>
    <property type="match status" value="1"/>
</dbReference>
<evidence type="ECO:0000313" key="11">
    <source>
        <dbReference type="Proteomes" id="UP001049176"/>
    </source>
</evidence>
<evidence type="ECO:0000256" key="2">
    <source>
        <dbReference type="ARBA" id="ARBA00022833"/>
    </source>
</evidence>
<dbReference type="PROSITE" id="PS50048">
    <property type="entry name" value="ZN2_CY6_FUNGAL_2"/>
    <property type="match status" value="1"/>
</dbReference>
<dbReference type="Gene3D" id="3.30.160.60">
    <property type="entry name" value="Classic Zinc Finger"/>
    <property type="match status" value="1"/>
</dbReference>
<dbReference type="InterPro" id="IPR013087">
    <property type="entry name" value="Znf_C2H2_type"/>
</dbReference>
<dbReference type="InterPro" id="IPR036236">
    <property type="entry name" value="Znf_C2H2_sf"/>
</dbReference>
<reference evidence="10" key="1">
    <citation type="journal article" date="2021" name="Genome Biol. Evol.">
        <title>The assembled and annotated genome of the fairy-ring fungus Marasmius oreades.</title>
        <authorList>
            <person name="Hiltunen M."/>
            <person name="Ament-Velasquez S.L."/>
            <person name="Johannesson H."/>
        </authorList>
    </citation>
    <scope>NUCLEOTIDE SEQUENCE</scope>
    <source>
        <strain evidence="10">03SP1</strain>
    </source>
</reference>
<keyword evidence="11" id="KW-1185">Reference proteome</keyword>
<evidence type="ECO:0000256" key="5">
    <source>
        <dbReference type="ARBA" id="ARBA00023242"/>
    </source>
</evidence>